<keyword evidence="4" id="KW-0547">Nucleotide-binding</keyword>
<dbReference type="OrthoDB" id="9801679at2"/>
<dbReference type="InterPro" id="IPR029052">
    <property type="entry name" value="Metallo-depent_PP-like"/>
</dbReference>
<comment type="similarity">
    <text evidence="4">Belongs to the 5'-nucleotidase family.</text>
</comment>
<dbReference type="GO" id="GO:0005576">
    <property type="term" value="C:extracellular region"/>
    <property type="evidence" value="ECO:0007669"/>
    <property type="project" value="UniProtKB-SubCell"/>
</dbReference>
<evidence type="ECO:0000313" key="6">
    <source>
        <dbReference type="EMBL" id="PQD96727.1"/>
    </source>
</evidence>
<comment type="caution">
    <text evidence="6">The sequence shown here is derived from an EMBL/GenBank/DDBJ whole genome shotgun (WGS) entry which is preliminary data.</text>
</comment>
<keyword evidence="2" id="KW-0964">Secreted</keyword>
<dbReference type="InterPro" id="IPR036907">
    <property type="entry name" value="5'-Nucleotdase_C_sf"/>
</dbReference>
<keyword evidence="4" id="KW-0378">Hydrolase</keyword>
<dbReference type="InterPro" id="IPR001119">
    <property type="entry name" value="SLH_dom"/>
</dbReference>
<protein>
    <submittedName>
        <fullName evidence="6">Bifunctional metallophosphatase/5'-nucleotidase</fullName>
    </submittedName>
</protein>
<dbReference type="PANTHER" id="PTHR11575">
    <property type="entry name" value="5'-NUCLEOTIDASE-RELATED"/>
    <property type="match status" value="1"/>
</dbReference>
<dbReference type="Gene3D" id="3.90.780.10">
    <property type="entry name" value="5'-Nucleotidase, C-terminal domain"/>
    <property type="match status" value="1"/>
</dbReference>
<dbReference type="PANTHER" id="PTHR11575:SF24">
    <property type="entry name" value="5'-NUCLEOTIDASE"/>
    <property type="match status" value="1"/>
</dbReference>
<dbReference type="GO" id="GO:0000166">
    <property type="term" value="F:nucleotide binding"/>
    <property type="evidence" value="ECO:0007669"/>
    <property type="project" value="UniProtKB-KW"/>
</dbReference>
<dbReference type="SUPFAM" id="SSF55816">
    <property type="entry name" value="5'-nucleotidase (syn. UDP-sugar hydrolase), C-terminal domain"/>
    <property type="match status" value="1"/>
</dbReference>
<sequence>MRFRLKFYRMLAIVTMIVALGGTLIVPAAGASTADRQSDARFIQELGISQKSAKKQSSISREDAASLMAIALKLDNKKAPNAGFQDVPKASEKAVNSLVHAGIIEKNGNKFGSKNALTRGELAVWIAKAFNLKGSTDTDFTDVPAKYKELIGSIVLYDIADGISETEFGYSQRVTLSEFITMLQSAIKSPDYQLRVLHVNDTHANIENTPRQISAIYEHRKGNTNNLLLHAGDVFSGTLYFNEFKGLADLELMNLVGFDAMTFGNHEFDLGSEALAPFVQKAEFPFVSSNVDFSADALMKDLQSSTYTKKAKDGKIYDGIIKTINGEKVGIFGLTTAETASISSPGDVKFEDYIASAKASVKAFKKQGVDKIIALTHIGYNDGGGDNDLELANQVDGIDVIVGGHSHTQLAEPVVVEKYKEPTVIVQANEYSKFLGELDVSFDKKGKVIAYDGELIEIDAKNEDGSFIFADDPEAAQILGKYKPIVDAKKKQVVGSTTVDLIGGNPAARTGETNLGNLIADGMLAKAKTINPNTVIALQNGGGVRTTLQAGPITLADVMTVLPFSNALAIMEITGSELKTALEHSVNAAPSASGGFLQVAGMRFTYDSSKASGSRVQSVEVLQNGEYTALSDTATYYAATNIFTAKGGDGYAVFADIYADGRVSEPGFVDWEIFSDYIQSFPDQTVSPSVEGRITDAAKP</sequence>
<dbReference type="Pfam" id="PF00395">
    <property type="entry name" value="SLH"/>
    <property type="match status" value="1"/>
</dbReference>
<gene>
    <name evidence="6" type="ORF">CYL18_02215</name>
</gene>
<reference evidence="6 7" key="1">
    <citation type="submission" date="2017-12" db="EMBL/GenBank/DDBJ databases">
        <title>Taxonomic description and draft genome of Pradoshia cofamensis Gen. nov., sp. nov., a thermotolerant bacillale isolated from anterior gut of earthworm Eisenia fetida.</title>
        <authorList>
            <person name="Saha T."/>
            <person name="Chakraborty R."/>
        </authorList>
    </citation>
    <scope>NUCLEOTIDE SEQUENCE [LARGE SCALE GENOMIC DNA]</scope>
    <source>
        <strain evidence="6 7">EAG3</strain>
    </source>
</reference>
<evidence type="ECO:0000256" key="2">
    <source>
        <dbReference type="ARBA" id="ARBA00022525"/>
    </source>
</evidence>
<name>A0A2S7N3X8_9BACI</name>
<keyword evidence="7" id="KW-1185">Reference proteome</keyword>
<dbReference type="Pfam" id="PF00149">
    <property type="entry name" value="Metallophos"/>
    <property type="match status" value="1"/>
</dbReference>
<evidence type="ECO:0000256" key="4">
    <source>
        <dbReference type="RuleBase" id="RU362119"/>
    </source>
</evidence>
<feature type="domain" description="SLH" evidence="5">
    <location>
        <begin position="78"/>
        <end position="140"/>
    </location>
</feature>
<dbReference type="AlphaFoldDB" id="A0A2S7N3X8"/>
<keyword evidence="3" id="KW-0732">Signal</keyword>
<dbReference type="InterPro" id="IPR008334">
    <property type="entry name" value="5'-Nucleotdase_C"/>
</dbReference>
<dbReference type="SUPFAM" id="SSF56300">
    <property type="entry name" value="Metallo-dependent phosphatases"/>
    <property type="match status" value="1"/>
</dbReference>
<dbReference type="InterPro" id="IPR004843">
    <property type="entry name" value="Calcineurin-like_PHP"/>
</dbReference>
<dbReference type="PRINTS" id="PR01607">
    <property type="entry name" value="APYRASEFAMLY"/>
</dbReference>
<dbReference type="Pfam" id="PF02872">
    <property type="entry name" value="5_nucleotid_C"/>
    <property type="match status" value="1"/>
</dbReference>
<dbReference type="Proteomes" id="UP000239663">
    <property type="component" value="Unassembled WGS sequence"/>
</dbReference>
<organism evidence="6 7">
    <name type="scientific">Pradoshia eiseniae</name>
    <dbReference type="NCBI Taxonomy" id="2064768"/>
    <lineage>
        <taxon>Bacteria</taxon>
        <taxon>Bacillati</taxon>
        <taxon>Bacillota</taxon>
        <taxon>Bacilli</taxon>
        <taxon>Bacillales</taxon>
        <taxon>Bacillaceae</taxon>
        <taxon>Pradoshia</taxon>
    </lineage>
</organism>
<dbReference type="FunFam" id="3.90.780.10:FF:000004">
    <property type="entry name" value="UDP-sugar hydrolase, putative"/>
    <property type="match status" value="1"/>
</dbReference>
<dbReference type="RefSeq" id="WP_104847824.1">
    <property type="nucleotide sequence ID" value="NZ_PKOZ01000001.1"/>
</dbReference>
<dbReference type="InterPro" id="IPR006179">
    <property type="entry name" value="5_nucleotidase/apyrase"/>
</dbReference>
<dbReference type="PROSITE" id="PS51272">
    <property type="entry name" value="SLH"/>
    <property type="match status" value="1"/>
</dbReference>
<dbReference type="EMBL" id="PKOZ01000001">
    <property type="protein sequence ID" value="PQD96727.1"/>
    <property type="molecule type" value="Genomic_DNA"/>
</dbReference>
<evidence type="ECO:0000259" key="5">
    <source>
        <dbReference type="PROSITE" id="PS51272"/>
    </source>
</evidence>
<accession>A0A2S7N3X8</accession>
<proteinExistence type="inferred from homology"/>
<dbReference type="Gene3D" id="3.60.21.10">
    <property type="match status" value="1"/>
</dbReference>
<evidence type="ECO:0000313" key="7">
    <source>
        <dbReference type="Proteomes" id="UP000239663"/>
    </source>
</evidence>
<evidence type="ECO:0000256" key="3">
    <source>
        <dbReference type="ARBA" id="ARBA00022729"/>
    </source>
</evidence>
<dbReference type="GO" id="GO:0009166">
    <property type="term" value="P:nucleotide catabolic process"/>
    <property type="evidence" value="ECO:0007669"/>
    <property type="project" value="InterPro"/>
</dbReference>
<comment type="subcellular location">
    <subcellularLocation>
        <location evidence="1">Secreted</location>
    </subcellularLocation>
</comment>
<dbReference type="GO" id="GO:0016787">
    <property type="term" value="F:hydrolase activity"/>
    <property type="evidence" value="ECO:0007669"/>
    <property type="project" value="UniProtKB-KW"/>
</dbReference>
<evidence type="ECO:0000256" key="1">
    <source>
        <dbReference type="ARBA" id="ARBA00004613"/>
    </source>
</evidence>